<dbReference type="SUPFAM" id="SSF47954">
    <property type="entry name" value="Cyclin-like"/>
    <property type="match status" value="1"/>
</dbReference>
<keyword evidence="1" id="KW-0195">Cyclin</keyword>
<dbReference type="InterPro" id="IPR013763">
    <property type="entry name" value="Cyclin-like_dom"/>
</dbReference>
<keyword evidence="4" id="KW-1185">Reference proteome</keyword>
<organism evidence="3 4">
    <name type="scientific">Paspalum notatum var. saurae</name>
    <dbReference type="NCBI Taxonomy" id="547442"/>
    <lineage>
        <taxon>Eukaryota</taxon>
        <taxon>Viridiplantae</taxon>
        <taxon>Streptophyta</taxon>
        <taxon>Embryophyta</taxon>
        <taxon>Tracheophyta</taxon>
        <taxon>Spermatophyta</taxon>
        <taxon>Magnoliopsida</taxon>
        <taxon>Liliopsida</taxon>
        <taxon>Poales</taxon>
        <taxon>Poaceae</taxon>
        <taxon>PACMAD clade</taxon>
        <taxon>Panicoideae</taxon>
        <taxon>Andropogonodae</taxon>
        <taxon>Paspaleae</taxon>
        <taxon>Paspalinae</taxon>
        <taxon>Paspalum</taxon>
    </lineage>
</organism>
<dbReference type="InterPro" id="IPR006671">
    <property type="entry name" value="Cyclin_N"/>
</dbReference>
<gene>
    <name evidence="3" type="ORF">U9M48_022885</name>
</gene>
<sequence length="222" mass="23586">MTEINDPYAYELLTNPLPPGFAELFSGDAAAASTATETTTTEQMDGYLRAIGVLPPLPLPTTQQMDNDPQQAAAGDALVLWMCDFARHLGLGHGTLRRAFSYADRFVSARALVAGADADYQLRLLGAAAVSAAAMYEGRDTVVRRMDATDIARSCGFAASKDVLAMERALLAALGDSYHLGGPAASIAGADSLLLDHLLPLKPSSEAHCMVRVRWCGLHDCM</sequence>
<dbReference type="EMBL" id="CP144749">
    <property type="protein sequence ID" value="WVZ74736.1"/>
    <property type="molecule type" value="Genomic_DNA"/>
</dbReference>
<dbReference type="SMART" id="SM00385">
    <property type="entry name" value="CYCLIN"/>
    <property type="match status" value="1"/>
</dbReference>
<reference evidence="3 4" key="1">
    <citation type="submission" date="2024-02" db="EMBL/GenBank/DDBJ databases">
        <title>High-quality chromosome-scale genome assembly of Pensacola bahiagrass (Paspalum notatum Flugge var. saurae).</title>
        <authorList>
            <person name="Vega J.M."/>
            <person name="Podio M."/>
            <person name="Orjuela J."/>
            <person name="Siena L.A."/>
            <person name="Pessino S.C."/>
            <person name="Combes M.C."/>
            <person name="Mariac C."/>
            <person name="Albertini E."/>
            <person name="Pupilli F."/>
            <person name="Ortiz J.P.A."/>
            <person name="Leblanc O."/>
        </authorList>
    </citation>
    <scope>NUCLEOTIDE SEQUENCE [LARGE SCALE GENOMIC DNA]</scope>
    <source>
        <strain evidence="3">R1</strain>
        <tissue evidence="3">Leaf</tissue>
    </source>
</reference>
<accession>A0AAQ3WVL2</accession>
<evidence type="ECO:0000256" key="1">
    <source>
        <dbReference type="RuleBase" id="RU000383"/>
    </source>
</evidence>
<dbReference type="AlphaFoldDB" id="A0AAQ3WVL2"/>
<evidence type="ECO:0000313" key="4">
    <source>
        <dbReference type="Proteomes" id="UP001341281"/>
    </source>
</evidence>
<comment type="similarity">
    <text evidence="1">Belongs to the cyclin family.</text>
</comment>
<proteinExistence type="inferred from homology"/>
<dbReference type="Gene3D" id="1.10.472.10">
    <property type="entry name" value="Cyclin-like"/>
    <property type="match status" value="1"/>
</dbReference>
<evidence type="ECO:0000259" key="2">
    <source>
        <dbReference type="SMART" id="SM00385"/>
    </source>
</evidence>
<name>A0AAQ3WVL2_PASNO</name>
<dbReference type="Proteomes" id="UP001341281">
    <property type="component" value="Chromosome 05"/>
</dbReference>
<dbReference type="Pfam" id="PF00134">
    <property type="entry name" value="Cyclin_N"/>
    <property type="match status" value="1"/>
</dbReference>
<evidence type="ECO:0000313" key="3">
    <source>
        <dbReference type="EMBL" id="WVZ74736.1"/>
    </source>
</evidence>
<protein>
    <recommendedName>
        <fullName evidence="2">Cyclin-like domain-containing protein</fullName>
    </recommendedName>
</protein>
<dbReference type="InterPro" id="IPR036915">
    <property type="entry name" value="Cyclin-like_sf"/>
</dbReference>
<feature type="domain" description="Cyclin-like" evidence="2">
    <location>
        <begin position="80"/>
        <end position="172"/>
    </location>
</feature>